<dbReference type="KEGG" id="amr:AM1_E0047"/>
<dbReference type="Pfam" id="PF05973">
    <property type="entry name" value="Gp49"/>
    <property type="match status" value="1"/>
</dbReference>
<geneLocation type="plasmid" evidence="1 2">
    <name>pREB5</name>
</geneLocation>
<dbReference type="HOGENOM" id="CLU_139003_0_1_3"/>
<evidence type="ECO:0000313" key="1">
    <source>
        <dbReference type="EMBL" id="ABW32817.1"/>
    </source>
</evidence>
<reference evidence="1 2" key="1">
    <citation type="journal article" date="2008" name="Proc. Natl. Acad. Sci. U.S.A.">
        <title>Niche adaptation and genome expansion in the chlorophyll d-producing cyanobacterium Acaryochloris marina.</title>
        <authorList>
            <person name="Swingley W.D."/>
            <person name="Chen M."/>
            <person name="Cheung P.C."/>
            <person name="Conrad A.L."/>
            <person name="Dejesa L.C."/>
            <person name="Hao J."/>
            <person name="Honchak B.M."/>
            <person name="Karbach L.E."/>
            <person name="Kurdoglu A."/>
            <person name="Lahiri S."/>
            <person name="Mastrian S.D."/>
            <person name="Miyashita H."/>
            <person name="Page L."/>
            <person name="Ramakrishna P."/>
            <person name="Satoh S."/>
            <person name="Sattley W.M."/>
            <person name="Shimada Y."/>
            <person name="Taylor H.L."/>
            <person name="Tomo T."/>
            <person name="Tsuchiya T."/>
            <person name="Wang Z.T."/>
            <person name="Raymond J."/>
            <person name="Mimuro M."/>
            <person name="Blankenship R.E."/>
            <person name="Touchman J.W."/>
        </authorList>
    </citation>
    <scope>NUCLEOTIDE SEQUENCE [LARGE SCALE GENOMIC DNA]</scope>
    <source>
        <strain evidence="2">MBIC 11017</strain>
        <plasmid evidence="2">Plasmid pREB5</plasmid>
    </source>
</reference>
<dbReference type="AlphaFoldDB" id="A8ZP81"/>
<proteinExistence type="predicted"/>
<dbReference type="RefSeq" id="WP_012168034.1">
    <property type="nucleotide sequence ID" value="NC_009930.1"/>
</dbReference>
<dbReference type="InterPro" id="IPR009241">
    <property type="entry name" value="HigB-like"/>
</dbReference>
<dbReference type="EMBL" id="CP000842">
    <property type="protein sequence ID" value="ABW32817.1"/>
    <property type="molecule type" value="Genomic_DNA"/>
</dbReference>
<accession>A8ZP81</accession>
<organism evidence="1 2">
    <name type="scientific">Acaryochloris marina (strain MBIC 11017)</name>
    <dbReference type="NCBI Taxonomy" id="329726"/>
    <lineage>
        <taxon>Bacteria</taxon>
        <taxon>Bacillati</taxon>
        <taxon>Cyanobacteriota</taxon>
        <taxon>Cyanophyceae</taxon>
        <taxon>Acaryochloridales</taxon>
        <taxon>Acaryochloridaceae</taxon>
        <taxon>Acaryochloris</taxon>
    </lineage>
</organism>
<dbReference type="Proteomes" id="UP000000268">
    <property type="component" value="Plasmid pREB5"/>
</dbReference>
<keyword evidence="1" id="KW-0614">Plasmid</keyword>
<keyword evidence="2" id="KW-1185">Reference proteome</keyword>
<gene>
    <name evidence="1" type="ordered locus">AM1_E0047</name>
</gene>
<name>A8ZP81_ACAM1</name>
<dbReference type="OrthoDB" id="9797093at2"/>
<evidence type="ECO:0000313" key="2">
    <source>
        <dbReference type="Proteomes" id="UP000000268"/>
    </source>
</evidence>
<sequence>MTDKPINWIGTSLEDISDFPESARRKAGFQLRLVQGGEKPTDFKSMSVVGAGVKEVRIRTEDAYRVFYVAKFAEAVYVLHAFQKKTQKTSKLDIEIGQRRYQQLLQYRKSRE</sequence>
<protein>
    <recommendedName>
        <fullName evidence="3">Phage-related protein</fullName>
    </recommendedName>
</protein>
<evidence type="ECO:0008006" key="3">
    <source>
        <dbReference type="Google" id="ProtNLM"/>
    </source>
</evidence>